<sequence>MLISLITIILTKSYQVLSNLETFPSTIFLIELRLVKPLIAFACVNSKSKLTKTFTGAKAAWMPSVWLWQHGRAISQTKDFCYFSSLKSKAALIQKILTKLKL</sequence>
<evidence type="ECO:0000313" key="2">
    <source>
        <dbReference type="Proteomes" id="UP000189376"/>
    </source>
</evidence>
<keyword evidence="2" id="KW-1185">Reference proteome</keyword>
<protein>
    <submittedName>
        <fullName evidence="1">Uncharacterized protein</fullName>
    </submittedName>
</protein>
<dbReference type="AlphaFoldDB" id="A0A1V2UT08"/>
<gene>
    <name evidence="1" type="ORF">AC058_15230</name>
</gene>
<comment type="caution">
    <text evidence="1">The sequence shown here is derived from an EMBL/GenBank/DDBJ whole genome shotgun (WGS) entry which is preliminary data.</text>
</comment>
<accession>A0A1V2UT08</accession>
<reference evidence="1 2" key="1">
    <citation type="submission" date="2015-07" db="EMBL/GenBank/DDBJ databases">
        <title>Acinetobacter yuneri, a novel member of Acinetobacter calcoaceticus-Acinetobacter baumannii complex isolated from clinical specimen.</title>
        <authorList>
            <person name="Yu Y."/>
        </authorList>
    </citation>
    <scope>NUCLEOTIDE SEQUENCE [LARGE SCALE GENOMIC DNA]</scope>
    <source>
        <strain evidence="1 2">A362</strain>
    </source>
</reference>
<evidence type="ECO:0000313" key="1">
    <source>
        <dbReference type="EMBL" id="ONN53091.1"/>
    </source>
</evidence>
<dbReference type="Proteomes" id="UP000189376">
    <property type="component" value="Unassembled WGS sequence"/>
</dbReference>
<name>A0A1V2UT08_9GAMM</name>
<dbReference type="EMBL" id="LFZS01000013">
    <property type="protein sequence ID" value="ONN53091.1"/>
    <property type="molecule type" value="Genomic_DNA"/>
</dbReference>
<organism evidence="1 2">
    <name type="scientific">Acinetobacter genomosp. 33YU</name>
    <dbReference type="NCBI Taxonomy" id="1675530"/>
    <lineage>
        <taxon>Bacteria</taxon>
        <taxon>Pseudomonadati</taxon>
        <taxon>Pseudomonadota</taxon>
        <taxon>Gammaproteobacteria</taxon>
        <taxon>Moraxellales</taxon>
        <taxon>Moraxellaceae</taxon>
        <taxon>Acinetobacter</taxon>
    </lineage>
</organism>
<proteinExistence type="predicted"/>